<keyword evidence="1" id="KW-0812">Transmembrane</keyword>
<dbReference type="Proteomes" id="UP001444625">
    <property type="component" value="Unassembled WGS sequence"/>
</dbReference>
<dbReference type="RefSeq" id="WP_345824127.1">
    <property type="nucleotide sequence ID" value="NZ_JBDIML010000001.1"/>
</dbReference>
<reference evidence="2 3" key="1">
    <citation type="submission" date="2024-05" db="EMBL/GenBank/DDBJ databases">
        <authorList>
            <person name="Haq I."/>
            <person name="Ullah Z."/>
            <person name="Ahmad R."/>
            <person name="Li M."/>
            <person name="Tong Y."/>
        </authorList>
    </citation>
    <scope>NUCLEOTIDE SEQUENCE [LARGE SCALE GENOMIC DNA]</scope>
    <source>
        <strain evidence="2 3">16A2E</strain>
    </source>
</reference>
<evidence type="ECO:0000313" key="2">
    <source>
        <dbReference type="EMBL" id="MEN2766683.1"/>
    </source>
</evidence>
<sequence length="108" mass="12417">MNSRQRDIDSTIEQLVENSVHKYLDDVLGNLAMDIKNENARSSIKQSGNGIVYIDNSGIAFAFLLFFRYFMKDQINEEDFQDLQSKIETLMEGNRNSFVQALNSLKES</sequence>
<dbReference type="EMBL" id="JBDIML010000001">
    <property type="protein sequence ID" value="MEN2766683.1"/>
    <property type="molecule type" value="Genomic_DNA"/>
</dbReference>
<comment type="caution">
    <text evidence="2">The sequence shown here is derived from an EMBL/GenBank/DDBJ whole genome shotgun (WGS) entry which is preliminary data.</text>
</comment>
<name>A0ABU9XGQ0_9BACI</name>
<keyword evidence="1" id="KW-1133">Transmembrane helix</keyword>
<evidence type="ECO:0000256" key="1">
    <source>
        <dbReference type="SAM" id="Phobius"/>
    </source>
</evidence>
<organism evidence="2 3">
    <name type="scientific">Ornithinibacillus xuwenensis</name>
    <dbReference type="NCBI Taxonomy" id="3144668"/>
    <lineage>
        <taxon>Bacteria</taxon>
        <taxon>Bacillati</taxon>
        <taxon>Bacillota</taxon>
        <taxon>Bacilli</taxon>
        <taxon>Bacillales</taxon>
        <taxon>Bacillaceae</taxon>
        <taxon>Ornithinibacillus</taxon>
    </lineage>
</organism>
<evidence type="ECO:0000313" key="3">
    <source>
        <dbReference type="Proteomes" id="UP001444625"/>
    </source>
</evidence>
<gene>
    <name evidence="2" type="ORF">ABC228_05730</name>
</gene>
<keyword evidence="3" id="KW-1185">Reference proteome</keyword>
<keyword evidence="1" id="KW-0472">Membrane</keyword>
<protein>
    <submittedName>
        <fullName evidence="2">Uncharacterized protein</fullName>
    </submittedName>
</protein>
<feature type="transmembrane region" description="Helical" evidence="1">
    <location>
        <begin position="51"/>
        <end position="71"/>
    </location>
</feature>
<accession>A0ABU9XGQ0</accession>
<proteinExistence type="predicted"/>